<dbReference type="AlphaFoldDB" id="A0A9P5U3V6"/>
<evidence type="ECO:0000313" key="1">
    <source>
        <dbReference type="EMBL" id="KAF9064939.1"/>
    </source>
</evidence>
<proteinExistence type="predicted"/>
<protein>
    <submittedName>
        <fullName evidence="1">Uncharacterized protein</fullName>
    </submittedName>
</protein>
<dbReference type="Proteomes" id="UP000772434">
    <property type="component" value="Unassembled WGS sequence"/>
</dbReference>
<comment type="caution">
    <text evidence="1">The sequence shown here is derived from an EMBL/GenBank/DDBJ whole genome shotgun (WGS) entry which is preliminary data.</text>
</comment>
<organism evidence="1 2">
    <name type="scientific">Rhodocollybia butyracea</name>
    <dbReference type="NCBI Taxonomy" id="206335"/>
    <lineage>
        <taxon>Eukaryota</taxon>
        <taxon>Fungi</taxon>
        <taxon>Dikarya</taxon>
        <taxon>Basidiomycota</taxon>
        <taxon>Agaricomycotina</taxon>
        <taxon>Agaricomycetes</taxon>
        <taxon>Agaricomycetidae</taxon>
        <taxon>Agaricales</taxon>
        <taxon>Marasmiineae</taxon>
        <taxon>Omphalotaceae</taxon>
        <taxon>Rhodocollybia</taxon>
    </lineage>
</organism>
<reference evidence="1" key="1">
    <citation type="submission" date="2020-11" db="EMBL/GenBank/DDBJ databases">
        <authorList>
            <consortium name="DOE Joint Genome Institute"/>
            <person name="Ahrendt S."/>
            <person name="Riley R."/>
            <person name="Andreopoulos W."/>
            <person name="Labutti K."/>
            <person name="Pangilinan J."/>
            <person name="Ruiz-Duenas F.J."/>
            <person name="Barrasa J.M."/>
            <person name="Sanchez-Garcia M."/>
            <person name="Camarero S."/>
            <person name="Miyauchi S."/>
            <person name="Serrano A."/>
            <person name="Linde D."/>
            <person name="Babiker R."/>
            <person name="Drula E."/>
            <person name="Ayuso-Fernandez I."/>
            <person name="Pacheco R."/>
            <person name="Padilla G."/>
            <person name="Ferreira P."/>
            <person name="Barriuso J."/>
            <person name="Kellner H."/>
            <person name="Castanera R."/>
            <person name="Alfaro M."/>
            <person name="Ramirez L."/>
            <person name="Pisabarro A.G."/>
            <person name="Kuo A."/>
            <person name="Tritt A."/>
            <person name="Lipzen A."/>
            <person name="He G."/>
            <person name="Yan M."/>
            <person name="Ng V."/>
            <person name="Cullen D."/>
            <person name="Martin F."/>
            <person name="Rosso M.-N."/>
            <person name="Henrissat B."/>
            <person name="Hibbett D."/>
            <person name="Martinez A.T."/>
            <person name="Grigoriev I.V."/>
        </authorList>
    </citation>
    <scope>NUCLEOTIDE SEQUENCE</scope>
    <source>
        <strain evidence="1">AH 40177</strain>
    </source>
</reference>
<sequence>MLDFKGNNPIEGNSIQGYKANGTVAQQVSILNLHFAIAQIVCTGLSKGKAGLPVPTPSKLITVTAMAMVSSFRLAMIGYTLGSDKLVLALPGSQTEVALANDAKNPHYQWTLKYVATL</sequence>
<accession>A0A9P5U3V6</accession>
<name>A0A9P5U3V6_9AGAR</name>
<gene>
    <name evidence="1" type="ORF">BDP27DRAFT_1366833</name>
</gene>
<keyword evidence="2" id="KW-1185">Reference proteome</keyword>
<dbReference type="EMBL" id="JADNRY010000112">
    <property type="protein sequence ID" value="KAF9064939.1"/>
    <property type="molecule type" value="Genomic_DNA"/>
</dbReference>
<dbReference type="OrthoDB" id="2615822at2759"/>
<evidence type="ECO:0000313" key="2">
    <source>
        <dbReference type="Proteomes" id="UP000772434"/>
    </source>
</evidence>